<dbReference type="AlphaFoldDB" id="X7YJ13"/>
<sequence>MAPALSVRLWHPMLIRTGPSRSTVQRMSCPARTSRYVTAAAPRWLPTG</sequence>
<proteinExistence type="predicted"/>
<gene>
    <name evidence="1" type="ORF">I553_0603</name>
</gene>
<organism evidence="1">
    <name type="scientific">Mycobacterium xenopi 4042</name>
    <dbReference type="NCBI Taxonomy" id="1299334"/>
    <lineage>
        <taxon>Bacteria</taxon>
        <taxon>Bacillati</taxon>
        <taxon>Actinomycetota</taxon>
        <taxon>Actinomycetes</taxon>
        <taxon>Mycobacteriales</taxon>
        <taxon>Mycobacteriaceae</taxon>
        <taxon>Mycobacterium</taxon>
    </lineage>
</organism>
<protein>
    <submittedName>
        <fullName evidence="1">Uncharacterized protein</fullName>
    </submittedName>
</protein>
<reference evidence="1" key="1">
    <citation type="submission" date="2014-01" db="EMBL/GenBank/DDBJ databases">
        <authorList>
            <person name="Brown-Elliot B."/>
            <person name="Wallace R."/>
            <person name="Lenaerts A."/>
            <person name="Ordway D."/>
            <person name="DeGroote M.A."/>
            <person name="Parker T."/>
            <person name="Sizemore C."/>
            <person name="Tallon L.J."/>
            <person name="Sadzewicz L.K."/>
            <person name="Sengamalay N."/>
            <person name="Fraser C.M."/>
            <person name="Hine E."/>
            <person name="Shefchek K.A."/>
            <person name="Das S.P."/>
            <person name="Tettelin H."/>
        </authorList>
    </citation>
    <scope>NUCLEOTIDE SEQUENCE [LARGE SCALE GENOMIC DNA]</scope>
    <source>
        <strain evidence="1">4042</strain>
    </source>
</reference>
<comment type="caution">
    <text evidence="1">The sequence shown here is derived from an EMBL/GenBank/DDBJ whole genome shotgun (WGS) entry which is preliminary data.</text>
</comment>
<accession>X7YJ13</accession>
<evidence type="ECO:0000313" key="1">
    <source>
        <dbReference type="EMBL" id="EUA07119.1"/>
    </source>
</evidence>
<dbReference type="EMBL" id="JAOB01000093">
    <property type="protein sequence ID" value="EUA07119.1"/>
    <property type="molecule type" value="Genomic_DNA"/>
</dbReference>
<name>X7YJ13_MYCXE</name>